<evidence type="ECO:0000256" key="2">
    <source>
        <dbReference type="ARBA" id="ARBA00022679"/>
    </source>
</evidence>
<reference evidence="6 7" key="1">
    <citation type="journal article" date="2017" name="Mol. Biol. Evol.">
        <title>The 4-celled Tetrabaena socialis nuclear genome reveals the essential components for genetic control of cell number at the origin of multicellularity in the volvocine lineage.</title>
        <authorList>
            <person name="Featherston J."/>
            <person name="Arakaki Y."/>
            <person name="Hanschen E.R."/>
            <person name="Ferris P.J."/>
            <person name="Michod R.E."/>
            <person name="Olson B.J.S.C."/>
            <person name="Nozaki H."/>
            <person name="Durand P.M."/>
        </authorList>
    </citation>
    <scope>NUCLEOTIDE SEQUENCE [LARGE SCALE GENOMIC DNA]</scope>
    <source>
        <strain evidence="6 7">NIES-571</strain>
    </source>
</reference>
<dbReference type="OrthoDB" id="3265906at2759"/>
<dbReference type="InterPro" id="IPR010233">
    <property type="entry name" value="UbiG_MeTrfase"/>
</dbReference>
<evidence type="ECO:0000256" key="5">
    <source>
        <dbReference type="SAM" id="MobiDB-lite"/>
    </source>
</evidence>
<dbReference type="Pfam" id="PF13489">
    <property type="entry name" value="Methyltransf_23"/>
    <property type="match status" value="1"/>
</dbReference>
<feature type="region of interest" description="Disordered" evidence="5">
    <location>
        <begin position="1"/>
        <end position="20"/>
    </location>
</feature>
<organism evidence="6 7">
    <name type="scientific">Tetrabaena socialis</name>
    <dbReference type="NCBI Taxonomy" id="47790"/>
    <lineage>
        <taxon>Eukaryota</taxon>
        <taxon>Viridiplantae</taxon>
        <taxon>Chlorophyta</taxon>
        <taxon>core chlorophytes</taxon>
        <taxon>Chlorophyceae</taxon>
        <taxon>CS clade</taxon>
        <taxon>Chlamydomonadales</taxon>
        <taxon>Tetrabaenaceae</taxon>
        <taxon>Tetrabaena</taxon>
    </lineage>
</organism>
<dbReference type="NCBIfam" id="TIGR01983">
    <property type="entry name" value="UbiG"/>
    <property type="match status" value="1"/>
</dbReference>
<dbReference type="Proteomes" id="UP000236333">
    <property type="component" value="Unassembled WGS sequence"/>
</dbReference>
<accession>A0A2J8AF97</accession>
<dbReference type="PANTHER" id="PTHR43464:SF19">
    <property type="entry name" value="UBIQUINONE BIOSYNTHESIS O-METHYLTRANSFERASE, MITOCHONDRIAL"/>
    <property type="match status" value="1"/>
</dbReference>
<evidence type="ECO:0000256" key="3">
    <source>
        <dbReference type="ARBA" id="ARBA00022688"/>
    </source>
</evidence>
<protein>
    <submittedName>
        <fullName evidence="6">Hexaprenyldihydroxybenzoate methyltransferase, mitochondrial</fullName>
    </submittedName>
</protein>
<sequence>MQLNPPSPHPSTPPPRWDTAGGPFAALHALNPARVRFVRHSLCAAMGLDAGAPEPLAGLRVLDVGCGGGILAESLARLGAEVHGIDITGENVQAARVHAGADPRVAARVRYDVVSAEDLAAAVRQGSAAPYDAVLASEVLEHVSRPHQLLAVLAGLLEGEQRRPGAAVVVSTLNRTPAAWAVAIAGAEYVARLVPVGTHQWRKFITPEEMALMADACGLRMLHAAGMAPVGPRLSWRLTTDLSVNYAMTLTRAQLPSAPAEPPPGPVAAPAGPAAVDPRRADAPISAS</sequence>
<comment type="caution">
    <text evidence="6">The sequence shown here is derived from an EMBL/GenBank/DDBJ whole genome shotgun (WGS) entry which is preliminary data.</text>
</comment>
<dbReference type="GO" id="GO:0010420">
    <property type="term" value="F:polyprenyldihydroxybenzoate methyltransferase activity"/>
    <property type="evidence" value="ECO:0007669"/>
    <property type="project" value="InterPro"/>
</dbReference>
<gene>
    <name evidence="6" type="ORF">TSOC_001993</name>
</gene>
<dbReference type="InterPro" id="IPR029063">
    <property type="entry name" value="SAM-dependent_MTases_sf"/>
</dbReference>
<name>A0A2J8AF97_9CHLO</name>
<dbReference type="CDD" id="cd02440">
    <property type="entry name" value="AdoMet_MTases"/>
    <property type="match status" value="1"/>
</dbReference>
<evidence type="ECO:0000256" key="4">
    <source>
        <dbReference type="ARBA" id="ARBA00022691"/>
    </source>
</evidence>
<keyword evidence="2 6" id="KW-0808">Transferase</keyword>
<dbReference type="AlphaFoldDB" id="A0A2J8AF97"/>
<dbReference type="SUPFAM" id="SSF53335">
    <property type="entry name" value="S-adenosyl-L-methionine-dependent methyltransferases"/>
    <property type="match status" value="1"/>
</dbReference>
<dbReference type="EMBL" id="PGGS01000036">
    <property type="protein sequence ID" value="PNH11176.1"/>
    <property type="molecule type" value="Genomic_DNA"/>
</dbReference>
<keyword evidence="7" id="KW-1185">Reference proteome</keyword>
<keyword evidence="4" id="KW-0949">S-adenosyl-L-methionine</keyword>
<evidence type="ECO:0000313" key="6">
    <source>
        <dbReference type="EMBL" id="PNH11176.1"/>
    </source>
</evidence>
<evidence type="ECO:0000256" key="1">
    <source>
        <dbReference type="ARBA" id="ARBA00022603"/>
    </source>
</evidence>
<keyword evidence="3" id="KW-0831">Ubiquinone biosynthesis</keyword>
<dbReference type="PANTHER" id="PTHR43464">
    <property type="entry name" value="METHYLTRANSFERASE"/>
    <property type="match status" value="1"/>
</dbReference>
<keyword evidence="1 6" id="KW-0489">Methyltransferase</keyword>
<feature type="region of interest" description="Disordered" evidence="5">
    <location>
        <begin position="255"/>
        <end position="288"/>
    </location>
</feature>
<evidence type="ECO:0000313" key="7">
    <source>
        <dbReference type="Proteomes" id="UP000236333"/>
    </source>
</evidence>
<feature type="compositionally biased region" description="Pro residues" evidence="5">
    <location>
        <begin position="1"/>
        <end position="16"/>
    </location>
</feature>
<dbReference type="GO" id="GO:0061542">
    <property type="term" value="F:3-demethylubiquinol 3-O-methyltransferase activity"/>
    <property type="evidence" value="ECO:0007669"/>
    <property type="project" value="InterPro"/>
</dbReference>
<dbReference type="GO" id="GO:0032259">
    <property type="term" value="P:methylation"/>
    <property type="evidence" value="ECO:0007669"/>
    <property type="project" value="UniProtKB-KW"/>
</dbReference>
<dbReference type="Gene3D" id="3.40.50.150">
    <property type="entry name" value="Vaccinia Virus protein VP39"/>
    <property type="match status" value="1"/>
</dbReference>
<proteinExistence type="predicted"/>